<dbReference type="WBParaSite" id="NBR_0000010401-mRNA-1">
    <property type="protein sequence ID" value="NBR_0000010401-mRNA-1"/>
    <property type="gene ID" value="NBR_0000010401"/>
</dbReference>
<accession>A0A0N4XCD5</accession>
<organism evidence="3">
    <name type="scientific">Nippostrongylus brasiliensis</name>
    <name type="common">Rat hookworm</name>
    <dbReference type="NCBI Taxonomy" id="27835"/>
    <lineage>
        <taxon>Eukaryota</taxon>
        <taxon>Metazoa</taxon>
        <taxon>Ecdysozoa</taxon>
        <taxon>Nematoda</taxon>
        <taxon>Chromadorea</taxon>
        <taxon>Rhabditida</taxon>
        <taxon>Rhabditina</taxon>
        <taxon>Rhabditomorpha</taxon>
        <taxon>Strongyloidea</taxon>
        <taxon>Heligmosomidae</taxon>
        <taxon>Nippostrongylus</taxon>
    </lineage>
</organism>
<gene>
    <name evidence="1" type="ORF">NBR_LOCUS105</name>
</gene>
<evidence type="ECO:0000313" key="1">
    <source>
        <dbReference type="EMBL" id="VDL62330.1"/>
    </source>
</evidence>
<protein>
    <submittedName>
        <fullName evidence="3">Ovule protein</fullName>
    </submittedName>
</protein>
<dbReference type="AlphaFoldDB" id="A0A0N4XCD5"/>
<name>A0A0N4XCD5_NIPBR</name>
<reference evidence="3" key="1">
    <citation type="submission" date="2017-02" db="UniProtKB">
        <authorList>
            <consortium name="WormBaseParasite"/>
        </authorList>
    </citation>
    <scope>IDENTIFICATION</scope>
</reference>
<evidence type="ECO:0000313" key="2">
    <source>
        <dbReference type="Proteomes" id="UP000271162"/>
    </source>
</evidence>
<evidence type="ECO:0000313" key="3">
    <source>
        <dbReference type="WBParaSite" id="NBR_0000010401-mRNA-1"/>
    </source>
</evidence>
<reference evidence="1 2" key="2">
    <citation type="submission" date="2018-11" db="EMBL/GenBank/DDBJ databases">
        <authorList>
            <consortium name="Pathogen Informatics"/>
        </authorList>
    </citation>
    <scope>NUCLEOTIDE SEQUENCE [LARGE SCALE GENOMIC DNA]</scope>
</reference>
<keyword evidence="2" id="KW-1185">Reference proteome</keyword>
<dbReference type="Proteomes" id="UP000271162">
    <property type="component" value="Unassembled WGS sequence"/>
</dbReference>
<proteinExistence type="predicted"/>
<sequence>MSVSYGMALNYTHGFNRCGTMAFWRSPAVDFFTAQEVNQTTVIGRLCIEEVVASCILCLVPHISTVVPPTSFDQPCLL</sequence>
<dbReference type="EMBL" id="UYSL01000023">
    <property type="protein sequence ID" value="VDL62330.1"/>
    <property type="molecule type" value="Genomic_DNA"/>
</dbReference>